<dbReference type="Gene3D" id="3.30.1050.10">
    <property type="entry name" value="SCP2 sterol-binding domain"/>
    <property type="match status" value="1"/>
</dbReference>
<name>A0ABQ9DK38_9PASS</name>
<dbReference type="SUPFAM" id="SSF53901">
    <property type="entry name" value="Thiolase-like"/>
    <property type="match status" value="2"/>
</dbReference>
<dbReference type="PROSITE" id="PS00098">
    <property type="entry name" value="THIOLASE_1"/>
    <property type="match status" value="1"/>
</dbReference>
<dbReference type="InterPro" id="IPR003033">
    <property type="entry name" value="SCP2_sterol-bd_dom"/>
</dbReference>
<dbReference type="InterPro" id="IPR001611">
    <property type="entry name" value="Leu-rich_rpt"/>
</dbReference>
<dbReference type="Pfam" id="PF22691">
    <property type="entry name" value="Thiolase_C_1"/>
    <property type="match status" value="1"/>
</dbReference>
<dbReference type="Gene3D" id="3.40.47.10">
    <property type="match status" value="1"/>
</dbReference>
<evidence type="ECO:0000313" key="12">
    <source>
        <dbReference type="Proteomes" id="UP001145742"/>
    </source>
</evidence>
<evidence type="ECO:0000256" key="1">
    <source>
        <dbReference type="ARBA" id="ARBA00022490"/>
    </source>
</evidence>
<dbReference type="PANTHER" id="PTHR45712">
    <property type="entry name" value="AGAP008170-PA"/>
    <property type="match status" value="1"/>
</dbReference>
<evidence type="ECO:0000259" key="9">
    <source>
        <dbReference type="Pfam" id="PF02036"/>
    </source>
</evidence>
<feature type="region of interest" description="Disordered" evidence="7">
    <location>
        <begin position="957"/>
        <end position="981"/>
    </location>
</feature>
<keyword evidence="4" id="KW-0677">Repeat</keyword>
<reference evidence="11" key="1">
    <citation type="submission" date="2019-10" db="EMBL/GenBank/DDBJ databases">
        <authorList>
            <person name="Soares A.E.R."/>
            <person name="Aleixo A."/>
            <person name="Schneider P."/>
            <person name="Miyaki C.Y."/>
            <person name="Schneider M.P."/>
            <person name="Mello C."/>
            <person name="Vasconcelos A.T.R."/>
        </authorList>
    </citation>
    <scope>NUCLEOTIDE SEQUENCE</scope>
    <source>
        <tissue evidence="11">Muscle</tissue>
    </source>
</reference>
<feature type="domain" description="SCP2" evidence="9">
    <location>
        <begin position="406"/>
        <end position="476"/>
    </location>
</feature>
<accession>A0ABQ9DK38</accession>
<comment type="caution">
    <text evidence="11">The sequence shown here is derived from an EMBL/GenBank/DDBJ whole genome shotgun (WGS) entry which is preliminary data.</text>
</comment>
<evidence type="ECO:0000256" key="3">
    <source>
        <dbReference type="ARBA" id="ARBA00022679"/>
    </source>
</evidence>
<dbReference type="InterPro" id="IPR036527">
    <property type="entry name" value="SCP2_sterol-bd_dom_sf"/>
</dbReference>
<evidence type="ECO:0000259" key="8">
    <source>
        <dbReference type="Pfam" id="PF00108"/>
    </source>
</evidence>
<dbReference type="EMBL" id="WHWB01032766">
    <property type="protein sequence ID" value="KAJ7423952.1"/>
    <property type="molecule type" value="Genomic_DNA"/>
</dbReference>
<organism evidence="11 12">
    <name type="scientific">Willisornis vidua</name>
    <name type="common">Xingu scale-backed antbird</name>
    <dbReference type="NCBI Taxonomy" id="1566151"/>
    <lineage>
        <taxon>Eukaryota</taxon>
        <taxon>Metazoa</taxon>
        <taxon>Chordata</taxon>
        <taxon>Craniata</taxon>
        <taxon>Vertebrata</taxon>
        <taxon>Euteleostomi</taxon>
        <taxon>Archelosauria</taxon>
        <taxon>Archosauria</taxon>
        <taxon>Dinosauria</taxon>
        <taxon>Saurischia</taxon>
        <taxon>Theropoda</taxon>
        <taxon>Coelurosauria</taxon>
        <taxon>Aves</taxon>
        <taxon>Neognathae</taxon>
        <taxon>Neoaves</taxon>
        <taxon>Telluraves</taxon>
        <taxon>Australaves</taxon>
        <taxon>Passeriformes</taxon>
        <taxon>Thamnophilidae</taxon>
        <taxon>Willisornis</taxon>
    </lineage>
</organism>
<dbReference type="SMART" id="SM00369">
    <property type="entry name" value="LRR_TYP"/>
    <property type="match status" value="14"/>
</dbReference>
<dbReference type="Gene3D" id="3.80.10.10">
    <property type="entry name" value="Ribonuclease Inhibitor"/>
    <property type="match status" value="5"/>
</dbReference>
<dbReference type="SUPFAM" id="SSF52058">
    <property type="entry name" value="L domain-like"/>
    <property type="match status" value="1"/>
</dbReference>
<sequence length="981" mass="109445">MPRPVTRPRVAEGPQVATAGAARGGRGWGRVRATTTTTITTMQRRVFVVGVGMTKFSKPNEKSADYPDMAKEAGQAALADAGIPYSAVKQACVGYVYGDSTCGQRAIYHGLGLTGIPIINVNNNCATGSTALFMARQLVEGGLADCVLALGFERMAKGSLATGFADRTNPMDKHLEIMINKYGLASAPVAPQMFASAGKEHMEKYGTNPEYFAKIAWKNHSHSTNNPYSQFQKEYTLDEVLHSRKIFDYLTVLQCCPTSNGAAAAVLANEEFVKRHKLQPKAVEILAQVMATDYPSTFEENSCMKMVGYDMTRKAAQKCFEQAGLKPTDVDVIELHDCFSVNEFITYEALGLCPEGRACDLIDRGDNTYGGKWVINPSGGLISKGHPLGATDTVTFGREKLLLNLEEGEQFVKKIGGIFAFKIKDGPDGKEATWVVDVKNGKGSVAVNSDKKADCTITMADTDLLALMTGKMNPQTNNQIEEIFPEELARLYRLETLNLQNNRLTSKGLPEEAFEHLENLNYLYLANNKLTVAPKFLPNALISADFAANYLTKIYGLTFGQKPNLRSVYLHNNKLSDAGLPDNMFNGSANVEILIMSSNFLKYVPKNLPPALYKLHLQSNKLEKIPKGAFSELTGLRELYLQNNFLSNEGMDNETFWKLSSLEYLDLSSNNLSQIPSGLPRNIVLLHLEKNAIKVIDRDVLTQIKNLEYLLLHNNKLRARGIHPSAFQGLKKLHTVHLYNNMLERIPSGLPRRVRTLMILHNQISEINRNDFATTYFLEELNLSYNKLKSPQIHREAFRKLRQLKSLDLSGNNLHTVPFGFPKNLQVLKLKENEISIIPKGTLSGMTKLRELYLSNNKLKVNSIYSRAWRELSSLQSLDMAGNQLTSIPLGLPESLEYLYLQNNKITTVSENAFESTPKIKGIYLRFNKIAVGALKESTFQNLKHLQVLDIEGNLEFSNSSKNKDDSEEEMEDEEEEEELR</sequence>
<dbReference type="NCBIfam" id="NF006102">
    <property type="entry name" value="PRK08256.1"/>
    <property type="match status" value="1"/>
</dbReference>
<feature type="compositionally biased region" description="Acidic residues" evidence="7">
    <location>
        <begin position="966"/>
        <end position="981"/>
    </location>
</feature>
<feature type="domain" description="Thiolase C-terminal" evidence="10">
    <location>
        <begin position="302"/>
        <end position="391"/>
    </location>
</feature>
<proteinExistence type="predicted"/>
<dbReference type="Pfam" id="PF00560">
    <property type="entry name" value="LRR_1"/>
    <property type="match status" value="1"/>
</dbReference>
<dbReference type="PROSITE" id="PS51450">
    <property type="entry name" value="LRR"/>
    <property type="match status" value="2"/>
</dbReference>
<dbReference type="SMART" id="SM00365">
    <property type="entry name" value="LRR_SD22"/>
    <property type="match status" value="6"/>
</dbReference>
<dbReference type="SUPFAM" id="SSF55718">
    <property type="entry name" value="SCP-like"/>
    <property type="match status" value="1"/>
</dbReference>
<evidence type="ECO:0000256" key="6">
    <source>
        <dbReference type="ARBA" id="ARBA00024073"/>
    </source>
</evidence>
<dbReference type="PRINTS" id="PR00019">
    <property type="entry name" value="LEURICHRPT"/>
</dbReference>
<gene>
    <name evidence="11" type="ORF">WISP_31479</name>
</gene>
<feature type="domain" description="Thiolase N-terminal" evidence="8">
    <location>
        <begin position="46"/>
        <end position="270"/>
    </location>
</feature>
<dbReference type="Pfam" id="PF02036">
    <property type="entry name" value="SCP2"/>
    <property type="match status" value="1"/>
</dbReference>
<keyword evidence="3" id="KW-0808">Transferase</keyword>
<dbReference type="InterPro" id="IPR016039">
    <property type="entry name" value="Thiolase-like"/>
</dbReference>
<dbReference type="Pfam" id="PF13855">
    <property type="entry name" value="LRR_8"/>
    <property type="match status" value="5"/>
</dbReference>
<evidence type="ECO:0000313" key="11">
    <source>
        <dbReference type="EMBL" id="KAJ7423952.1"/>
    </source>
</evidence>
<feature type="region of interest" description="Disordered" evidence="7">
    <location>
        <begin position="1"/>
        <end position="28"/>
    </location>
</feature>
<evidence type="ECO:0000256" key="7">
    <source>
        <dbReference type="SAM" id="MobiDB-lite"/>
    </source>
</evidence>
<dbReference type="PANTHER" id="PTHR45712:SF20">
    <property type="entry name" value="PODOCAN"/>
    <property type="match status" value="1"/>
</dbReference>
<protein>
    <recommendedName>
        <fullName evidence="6">acetyl-CoA C-acyltransferase</fullName>
        <ecNumber evidence="6">2.3.1.16</ecNumber>
    </recommendedName>
</protein>
<keyword evidence="5" id="KW-0443">Lipid metabolism</keyword>
<keyword evidence="12" id="KW-1185">Reference proteome</keyword>
<dbReference type="SMART" id="SM00364">
    <property type="entry name" value="LRR_BAC"/>
    <property type="match status" value="9"/>
</dbReference>
<dbReference type="InterPro" id="IPR032675">
    <property type="entry name" value="LRR_dom_sf"/>
</dbReference>
<evidence type="ECO:0000256" key="5">
    <source>
        <dbReference type="ARBA" id="ARBA00023098"/>
    </source>
</evidence>
<keyword evidence="1" id="KW-0963">Cytoplasm</keyword>
<evidence type="ECO:0000259" key="10">
    <source>
        <dbReference type="Pfam" id="PF22691"/>
    </source>
</evidence>
<dbReference type="InterPro" id="IPR020616">
    <property type="entry name" value="Thiolase_N"/>
</dbReference>
<dbReference type="InterPro" id="IPR020615">
    <property type="entry name" value="Thiolase_acyl_enz_int_AS"/>
</dbReference>
<dbReference type="InterPro" id="IPR050333">
    <property type="entry name" value="SLRP"/>
</dbReference>
<dbReference type="InterPro" id="IPR003591">
    <property type="entry name" value="Leu-rich_rpt_typical-subtyp"/>
</dbReference>
<keyword evidence="2" id="KW-0433">Leucine-rich repeat</keyword>
<dbReference type="EC" id="2.3.1.16" evidence="6"/>
<dbReference type="SUPFAM" id="SSF52047">
    <property type="entry name" value="RNI-like"/>
    <property type="match status" value="1"/>
</dbReference>
<dbReference type="Proteomes" id="UP001145742">
    <property type="component" value="Unassembled WGS sequence"/>
</dbReference>
<evidence type="ECO:0000256" key="2">
    <source>
        <dbReference type="ARBA" id="ARBA00022614"/>
    </source>
</evidence>
<dbReference type="InterPro" id="IPR055140">
    <property type="entry name" value="Thiolase_C_2"/>
</dbReference>
<dbReference type="Pfam" id="PF00108">
    <property type="entry name" value="Thiolase_N"/>
    <property type="match status" value="1"/>
</dbReference>
<evidence type="ECO:0000256" key="4">
    <source>
        <dbReference type="ARBA" id="ARBA00022737"/>
    </source>
</evidence>